<dbReference type="Gene3D" id="3.30.420.10">
    <property type="entry name" value="Ribonuclease H-like superfamily/Ribonuclease H"/>
    <property type="match status" value="1"/>
</dbReference>
<feature type="domain" description="DUF5641" evidence="1">
    <location>
        <begin position="118"/>
        <end position="174"/>
    </location>
</feature>
<name>A0A4C1TK09_EUMVA</name>
<proteinExistence type="predicted"/>
<dbReference type="EMBL" id="BGZK01005376">
    <property type="protein sequence ID" value="GBP13777.1"/>
    <property type="molecule type" value="Genomic_DNA"/>
</dbReference>
<protein>
    <recommendedName>
        <fullName evidence="1">DUF5641 domain-containing protein</fullName>
    </recommendedName>
</protein>
<organism evidence="2 3">
    <name type="scientific">Eumeta variegata</name>
    <name type="common">Bagworm moth</name>
    <name type="synonym">Eumeta japonica</name>
    <dbReference type="NCBI Taxonomy" id="151549"/>
    <lineage>
        <taxon>Eukaryota</taxon>
        <taxon>Metazoa</taxon>
        <taxon>Ecdysozoa</taxon>
        <taxon>Arthropoda</taxon>
        <taxon>Hexapoda</taxon>
        <taxon>Insecta</taxon>
        <taxon>Pterygota</taxon>
        <taxon>Neoptera</taxon>
        <taxon>Endopterygota</taxon>
        <taxon>Lepidoptera</taxon>
        <taxon>Glossata</taxon>
        <taxon>Ditrysia</taxon>
        <taxon>Tineoidea</taxon>
        <taxon>Psychidae</taxon>
        <taxon>Oiketicinae</taxon>
        <taxon>Eumeta</taxon>
    </lineage>
</organism>
<evidence type="ECO:0000313" key="2">
    <source>
        <dbReference type="EMBL" id="GBP13777.1"/>
    </source>
</evidence>
<evidence type="ECO:0000313" key="3">
    <source>
        <dbReference type="Proteomes" id="UP000299102"/>
    </source>
</evidence>
<comment type="caution">
    <text evidence="2">The sequence shown here is derived from an EMBL/GenBank/DDBJ whole genome shotgun (WGS) entry which is preliminary data.</text>
</comment>
<dbReference type="InterPro" id="IPR040676">
    <property type="entry name" value="DUF5641"/>
</dbReference>
<keyword evidence="3" id="KW-1185">Reference proteome</keyword>
<accession>A0A4C1TK09</accession>
<dbReference type="STRING" id="151549.A0A4C1TK09"/>
<dbReference type="PANTHER" id="PTHR47331">
    <property type="entry name" value="PHD-TYPE DOMAIN-CONTAINING PROTEIN"/>
    <property type="match status" value="1"/>
</dbReference>
<dbReference type="PANTHER" id="PTHR47331:SF1">
    <property type="entry name" value="GAG-LIKE PROTEIN"/>
    <property type="match status" value="1"/>
</dbReference>
<dbReference type="InterPro" id="IPR036397">
    <property type="entry name" value="RNaseH_sf"/>
</dbReference>
<dbReference type="GO" id="GO:0003676">
    <property type="term" value="F:nucleic acid binding"/>
    <property type="evidence" value="ECO:0007669"/>
    <property type="project" value="InterPro"/>
</dbReference>
<dbReference type="AlphaFoldDB" id="A0A4C1TK09"/>
<dbReference type="Proteomes" id="UP000299102">
    <property type="component" value="Unassembled WGS sequence"/>
</dbReference>
<sequence length="201" mass="22245">MQEVHEKMKKEADVRTITWKFIPPGAPNMGGAWERLVRSIKTALAATLRERSPREEVLHTLLLAAHCQLQTATLTTTPTACKLAHVPAPRRSLRRGGEREYLPTLVPAGARGDPICRAPAEGDIVLIVDSSSPRYSWPRGRIKKTYSVLTTRFVVDVETTGGVLRRPTSKIVVLVSAEATAVPVLKVVLRTEGRMLRQPRN</sequence>
<dbReference type="Pfam" id="PF18701">
    <property type="entry name" value="DUF5641"/>
    <property type="match status" value="1"/>
</dbReference>
<evidence type="ECO:0000259" key="1">
    <source>
        <dbReference type="Pfam" id="PF18701"/>
    </source>
</evidence>
<reference evidence="2 3" key="1">
    <citation type="journal article" date="2019" name="Commun. Biol.">
        <title>The bagworm genome reveals a unique fibroin gene that provides high tensile strength.</title>
        <authorList>
            <person name="Kono N."/>
            <person name="Nakamura H."/>
            <person name="Ohtoshi R."/>
            <person name="Tomita M."/>
            <person name="Numata K."/>
            <person name="Arakawa K."/>
        </authorList>
    </citation>
    <scope>NUCLEOTIDE SEQUENCE [LARGE SCALE GENOMIC DNA]</scope>
</reference>
<dbReference type="OrthoDB" id="8958038at2759"/>
<gene>
    <name evidence="2" type="ORF">EVAR_91803_1</name>
</gene>